<gene>
    <name evidence="2" type="ORF">K435DRAFT_863895</name>
</gene>
<feature type="compositionally biased region" description="Low complexity" evidence="1">
    <location>
        <begin position="187"/>
        <end position="208"/>
    </location>
</feature>
<proteinExistence type="predicted"/>
<keyword evidence="3" id="KW-1185">Reference proteome</keyword>
<dbReference type="EMBL" id="ML179321">
    <property type="protein sequence ID" value="THU90932.1"/>
    <property type="molecule type" value="Genomic_DNA"/>
</dbReference>
<feature type="compositionally biased region" description="Low complexity" evidence="1">
    <location>
        <begin position="117"/>
        <end position="132"/>
    </location>
</feature>
<protein>
    <submittedName>
        <fullName evidence="2">Uncharacterized protein</fullName>
    </submittedName>
</protein>
<accession>A0A4S8LNJ6</accession>
<evidence type="ECO:0000313" key="3">
    <source>
        <dbReference type="Proteomes" id="UP000297245"/>
    </source>
</evidence>
<dbReference type="Proteomes" id="UP000297245">
    <property type="component" value="Unassembled WGS sequence"/>
</dbReference>
<reference evidence="2 3" key="1">
    <citation type="journal article" date="2019" name="Nat. Ecol. Evol.">
        <title>Megaphylogeny resolves global patterns of mushroom evolution.</title>
        <authorList>
            <person name="Varga T."/>
            <person name="Krizsan K."/>
            <person name="Foldi C."/>
            <person name="Dima B."/>
            <person name="Sanchez-Garcia M."/>
            <person name="Sanchez-Ramirez S."/>
            <person name="Szollosi G.J."/>
            <person name="Szarkandi J.G."/>
            <person name="Papp V."/>
            <person name="Albert L."/>
            <person name="Andreopoulos W."/>
            <person name="Angelini C."/>
            <person name="Antonin V."/>
            <person name="Barry K.W."/>
            <person name="Bougher N.L."/>
            <person name="Buchanan P."/>
            <person name="Buyck B."/>
            <person name="Bense V."/>
            <person name="Catcheside P."/>
            <person name="Chovatia M."/>
            <person name="Cooper J."/>
            <person name="Damon W."/>
            <person name="Desjardin D."/>
            <person name="Finy P."/>
            <person name="Geml J."/>
            <person name="Haridas S."/>
            <person name="Hughes K."/>
            <person name="Justo A."/>
            <person name="Karasinski D."/>
            <person name="Kautmanova I."/>
            <person name="Kiss B."/>
            <person name="Kocsube S."/>
            <person name="Kotiranta H."/>
            <person name="LaButti K.M."/>
            <person name="Lechner B.E."/>
            <person name="Liimatainen K."/>
            <person name="Lipzen A."/>
            <person name="Lukacs Z."/>
            <person name="Mihaltcheva S."/>
            <person name="Morgado L.N."/>
            <person name="Niskanen T."/>
            <person name="Noordeloos M.E."/>
            <person name="Ohm R.A."/>
            <person name="Ortiz-Santana B."/>
            <person name="Ovrebo C."/>
            <person name="Racz N."/>
            <person name="Riley R."/>
            <person name="Savchenko A."/>
            <person name="Shiryaev A."/>
            <person name="Soop K."/>
            <person name="Spirin V."/>
            <person name="Szebenyi C."/>
            <person name="Tomsovsky M."/>
            <person name="Tulloss R.E."/>
            <person name="Uehling J."/>
            <person name="Grigoriev I.V."/>
            <person name="Vagvolgyi C."/>
            <person name="Papp T."/>
            <person name="Martin F.M."/>
            <person name="Miettinen O."/>
            <person name="Hibbett D.S."/>
            <person name="Nagy L.G."/>
        </authorList>
    </citation>
    <scope>NUCLEOTIDE SEQUENCE [LARGE SCALE GENOMIC DNA]</scope>
    <source>
        <strain evidence="2 3">CBS 962.96</strain>
    </source>
</reference>
<sequence length="236" mass="25119">MPSRLILVASATGKQGTSVISALQLCSTSVVDATATDRRSKIRLPNNQDPSYLSFYLIGSDVLALIGLTTYALASYVVPIVKYKGTSPASSPFVFTHDLPAVLYSPTDRSFSPPLPSSTSPRPSTASTPYSPIATTSERERSSARLHSISGHFLASPVLARMQKIIGEIYVKIHIVGGGRGTRGLSPLLLNQQPSSPSPLLSLPNPLQRKPSHLSSTSPPKAVTTSSKFPKSGHKR</sequence>
<organism evidence="2 3">
    <name type="scientific">Dendrothele bispora (strain CBS 962.96)</name>
    <dbReference type="NCBI Taxonomy" id="1314807"/>
    <lineage>
        <taxon>Eukaryota</taxon>
        <taxon>Fungi</taxon>
        <taxon>Dikarya</taxon>
        <taxon>Basidiomycota</taxon>
        <taxon>Agaricomycotina</taxon>
        <taxon>Agaricomycetes</taxon>
        <taxon>Agaricomycetidae</taxon>
        <taxon>Agaricales</taxon>
        <taxon>Agaricales incertae sedis</taxon>
        <taxon>Dendrothele</taxon>
    </lineage>
</organism>
<dbReference type="AlphaFoldDB" id="A0A4S8LNJ6"/>
<feature type="region of interest" description="Disordered" evidence="1">
    <location>
        <begin position="187"/>
        <end position="236"/>
    </location>
</feature>
<evidence type="ECO:0000313" key="2">
    <source>
        <dbReference type="EMBL" id="THU90932.1"/>
    </source>
</evidence>
<feature type="region of interest" description="Disordered" evidence="1">
    <location>
        <begin position="109"/>
        <end position="142"/>
    </location>
</feature>
<name>A0A4S8LNJ6_DENBC</name>
<evidence type="ECO:0000256" key="1">
    <source>
        <dbReference type="SAM" id="MobiDB-lite"/>
    </source>
</evidence>
<feature type="compositionally biased region" description="Polar residues" evidence="1">
    <location>
        <begin position="213"/>
        <end position="229"/>
    </location>
</feature>